<evidence type="ECO:0000313" key="2">
    <source>
        <dbReference type="EMBL" id="KAG9241890.1"/>
    </source>
</evidence>
<accession>A0A9P8CCR5</accession>
<feature type="signal peptide" evidence="1">
    <location>
        <begin position="1"/>
        <end position="22"/>
    </location>
</feature>
<organism evidence="2 3">
    <name type="scientific">Calycina marina</name>
    <dbReference type="NCBI Taxonomy" id="1763456"/>
    <lineage>
        <taxon>Eukaryota</taxon>
        <taxon>Fungi</taxon>
        <taxon>Dikarya</taxon>
        <taxon>Ascomycota</taxon>
        <taxon>Pezizomycotina</taxon>
        <taxon>Leotiomycetes</taxon>
        <taxon>Helotiales</taxon>
        <taxon>Pezizellaceae</taxon>
        <taxon>Calycina</taxon>
    </lineage>
</organism>
<reference evidence="2" key="1">
    <citation type="journal article" date="2021" name="IMA Fungus">
        <title>Genomic characterization of three marine fungi, including Emericellopsis atlantica sp. nov. with signatures of a generalist lifestyle and marine biomass degradation.</title>
        <authorList>
            <person name="Hagestad O.C."/>
            <person name="Hou L."/>
            <person name="Andersen J.H."/>
            <person name="Hansen E.H."/>
            <person name="Altermark B."/>
            <person name="Li C."/>
            <person name="Kuhnert E."/>
            <person name="Cox R.J."/>
            <person name="Crous P.W."/>
            <person name="Spatafora J.W."/>
            <person name="Lail K."/>
            <person name="Amirebrahimi M."/>
            <person name="Lipzen A."/>
            <person name="Pangilinan J."/>
            <person name="Andreopoulos W."/>
            <person name="Hayes R.D."/>
            <person name="Ng V."/>
            <person name="Grigoriev I.V."/>
            <person name="Jackson S.A."/>
            <person name="Sutton T.D.S."/>
            <person name="Dobson A.D.W."/>
            <person name="Rama T."/>
        </authorList>
    </citation>
    <scope>NUCLEOTIDE SEQUENCE</scope>
    <source>
        <strain evidence="2">TRa3180A</strain>
    </source>
</reference>
<protein>
    <recommendedName>
        <fullName evidence="4">Dirigent protein</fullName>
    </recommendedName>
</protein>
<evidence type="ECO:0000313" key="3">
    <source>
        <dbReference type="Proteomes" id="UP000887226"/>
    </source>
</evidence>
<feature type="chain" id="PRO_5040353282" description="Dirigent protein" evidence="1">
    <location>
        <begin position="23"/>
        <end position="195"/>
    </location>
</feature>
<evidence type="ECO:0000256" key="1">
    <source>
        <dbReference type="SAM" id="SignalP"/>
    </source>
</evidence>
<keyword evidence="1" id="KW-0732">Signal</keyword>
<name>A0A9P8CCR5_9HELO</name>
<sequence length="195" mass="21518">MHFHGLVLRLFSIALIYPTTLAQTAPGCPTSNDVGGYSRVVSRIWMDSTSGEIQNTTAFIDDFLVPDFVGADYTTNYPGPKKGSKLPVIGVLGTTKEQFTKSILRYRSTLFAITGPVTLETINYGRGPSGVCTELMSTFNMSGVLQFDYGGKPRGTSVWWLFTETINLVNKLDPEIDYGRIQNTSVVLDWSSFYA</sequence>
<dbReference type="AlphaFoldDB" id="A0A9P8CCR5"/>
<dbReference type="Proteomes" id="UP000887226">
    <property type="component" value="Unassembled WGS sequence"/>
</dbReference>
<comment type="caution">
    <text evidence="2">The sequence shown here is derived from an EMBL/GenBank/DDBJ whole genome shotgun (WGS) entry which is preliminary data.</text>
</comment>
<keyword evidence="3" id="KW-1185">Reference proteome</keyword>
<gene>
    <name evidence="2" type="ORF">BJ878DRAFT_482521</name>
</gene>
<proteinExistence type="predicted"/>
<dbReference type="EMBL" id="MU254142">
    <property type="protein sequence ID" value="KAG9241890.1"/>
    <property type="molecule type" value="Genomic_DNA"/>
</dbReference>
<evidence type="ECO:0008006" key="4">
    <source>
        <dbReference type="Google" id="ProtNLM"/>
    </source>
</evidence>